<protein>
    <submittedName>
        <fullName evidence="1">Uncharacterized protein</fullName>
    </submittedName>
</protein>
<accession>A0A8H6KMY4</accession>
<evidence type="ECO:0000313" key="2">
    <source>
        <dbReference type="Proteomes" id="UP000654918"/>
    </source>
</evidence>
<reference evidence="1" key="1">
    <citation type="journal article" date="2020" name="Phytopathology">
        <title>Genome Sequence Resources of Colletotrichum truncatum, C. plurivorum, C. musicola, and C. sojae: Four Species Pathogenic to Soybean (Glycine max).</title>
        <authorList>
            <person name="Rogerio F."/>
            <person name="Boufleur T.R."/>
            <person name="Ciampi-Guillardi M."/>
            <person name="Sukno S.A."/>
            <person name="Thon M.R."/>
            <person name="Massola Junior N.S."/>
            <person name="Baroncelli R."/>
        </authorList>
    </citation>
    <scope>NUCLEOTIDE SEQUENCE</scope>
    <source>
        <strain evidence="1">LFN00145</strain>
    </source>
</reference>
<dbReference type="EMBL" id="WIGO01000052">
    <property type="protein sequence ID" value="KAF6834021.1"/>
    <property type="molecule type" value="Genomic_DNA"/>
</dbReference>
<proteinExistence type="predicted"/>
<evidence type="ECO:0000313" key="1">
    <source>
        <dbReference type="EMBL" id="KAF6834021.1"/>
    </source>
</evidence>
<name>A0A8H6KMY4_9PEZI</name>
<organism evidence="1 2">
    <name type="scientific">Colletotrichum plurivorum</name>
    <dbReference type="NCBI Taxonomy" id="2175906"/>
    <lineage>
        <taxon>Eukaryota</taxon>
        <taxon>Fungi</taxon>
        <taxon>Dikarya</taxon>
        <taxon>Ascomycota</taxon>
        <taxon>Pezizomycotina</taxon>
        <taxon>Sordariomycetes</taxon>
        <taxon>Hypocreomycetidae</taxon>
        <taxon>Glomerellales</taxon>
        <taxon>Glomerellaceae</taxon>
        <taxon>Colletotrichum</taxon>
        <taxon>Colletotrichum orchidearum species complex</taxon>
    </lineage>
</organism>
<dbReference type="AlphaFoldDB" id="A0A8H6KMY4"/>
<sequence length="122" mass="12967">MEDEHGGAGAVICHEPPRRGFVGRQRCSSASVSFSDCRIASRQGMATKMSLREGQQRSGRTAAAHQKQQICCKMCVPALAGVMERQSANPVCSGDASRAPMMRSCVLDKGPVDKAASQGPQM</sequence>
<dbReference type="Proteomes" id="UP000654918">
    <property type="component" value="Unassembled WGS sequence"/>
</dbReference>
<comment type="caution">
    <text evidence="1">The sequence shown here is derived from an EMBL/GenBank/DDBJ whole genome shotgun (WGS) entry which is preliminary data.</text>
</comment>
<keyword evidence="2" id="KW-1185">Reference proteome</keyword>
<gene>
    <name evidence="1" type="ORF">CPLU01_05154</name>
</gene>